<reference evidence="4 5" key="1">
    <citation type="journal article" date="2024" name="Int. J. Syst. Evol. Microbiol.">
        <title>Paenibacillus hexagrammi sp. nov., a novel bacterium isolated from the gut content of Hexagrammos agrammus.</title>
        <authorList>
            <person name="Jung H.K."/>
            <person name="Kim D.G."/>
            <person name="Zin H."/>
            <person name="Park J."/>
            <person name="Jung H."/>
            <person name="Kim Y.O."/>
            <person name="Kong H.J."/>
            <person name="Kim J.W."/>
            <person name="Kim Y.S."/>
        </authorList>
    </citation>
    <scope>NUCLEOTIDE SEQUENCE [LARGE SCALE GENOMIC DNA]</scope>
    <source>
        <strain evidence="4 5">YPD9-1</strain>
    </source>
</reference>
<evidence type="ECO:0000259" key="3">
    <source>
        <dbReference type="PROSITE" id="PS51175"/>
    </source>
</evidence>
<sequence>MAKIRSKSMKHSFLIGFLAFILIVAEWMAVPVTSQAATNLAAGKSVTSSGHNDVYVESNLTDSNQGTYWESVNSAFPQWARVDLGSISSVNQVVLKLPAGWGTRTQAISILGSTDDSNYTTIANSAAYTFDPASGNTVTIDFTSVSVRYVKINVTSNNGWPAAQISELEVYGSTSPTPTPTPSPEGTYEAENAALSGGAKVNTDHTGYTGSGFVDGIQAVGAAAQFTVNAASEGSYNVTLRYANAMGSTETVSIYVNGAKFKQTSLPNLANWNTWSNKTETLTLHAGANTITYKYDAGDNGNVNYDYITVESAGSTPTPTPTPTPPSGNDTNLALNKPIEASSTVNTFIAKNANDGSTSTYWEGPAAAIPTR</sequence>
<dbReference type="Pfam" id="PF16990">
    <property type="entry name" value="CBM_35"/>
    <property type="match status" value="1"/>
</dbReference>
<dbReference type="Pfam" id="PF22633">
    <property type="entry name" value="F5_F8_type_C_2"/>
    <property type="match status" value="1"/>
</dbReference>
<dbReference type="EMBL" id="CP090978">
    <property type="protein sequence ID" value="UJF32524.1"/>
    <property type="molecule type" value="Genomic_DNA"/>
</dbReference>
<protein>
    <submittedName>
        <fullName evidence="4">Discoidin domain-containing protein</fullName>
    </submittedName>
</protein>
<dbReference type="Proteomes" id="UP001649230">
    <property type="component" value="Chromosome"/>
</dbReference>
<organism evidence="4 5">
    <name type="scientific">Paenibacillus hexagrammi</name>
    <dbReference type="NCBI Taxonomy" id="2908839"/>
    <lineage>
        <taxon>Bacteria</taxon>
        <taxon>Bacillati</taxon>
        <taxon>Bacillota</taxon>
        <taxon>Bacilli</taxon>
        <taxon>Bacillales</taxon>
        <taxon>Paenibacillaceae</taxon>
        <taxon>Paenibacillus</taxon>
    </lineage>
</organism>
<gene>
    <name evidence="4" type="ORF">L0M14_23050</name>
</gene>
<dbReference type="SMART" id="SM00231">
    <property type="entry name" value="FA58C"/>
    <property type="match status" value="1"/>
</dbReference>
<keyword evidence="5" id="KW-1185">Reference proteome</keyword>
<dbReference type="SUPFAM" id="SSF49785">
    <property type="entry name" value="Galactose-binding domain-like"/>
    <property type="match status" value="3"/>
</dbReference>
<dbReference type="InterPro" id="IPR051941">
    <property type="entry name" value="BG_Antigen-Binding_Lectin"/>
</dbReference>
<accession>A0ABY3SEV4</accession>
<dbReference type="PANTHER" id="PTHR45713:SF6">
    <property type="entry name" value="F5_8 TYPE C DOMAIN-CONTAINING PROTEIN"/>
    <property type="match status" value="1"/>
</dbReference>
<dbReference type="Gene3D" id="2.60.120.260">
    <property type="entry name" value="Galactose-binding domain-like"/>
    <property type="match status" value="3"/>
</dbReference>
<dbReference type="RefSeq" id="WP_235118874.1">
    <property type="nucleotide sequence ID" value="NZ_CP090978.1"/>
</dbReference>
<name>A0ABY3SEV4_9BACL</name>
<evidence type="ECO:0000256" key="1">
    <source>
        <dbReference type="SAM" id="MobiDB-lite"/>
    </source>
</evidence>
<dbReference type="PANTHER" id="PTHR45713">
    <property type="entry name" value="FTP DOMAIN-CONTAINING PROTEIN"/>
    <property type="match status" value="1"/>
</dbReference>
<dbReference type="CDD" id="cd04083">
    <property type="entry name" value="CBM35_Lmo2446-like"/>
    <property type="match status" value="1"/>
</dbReference>
<evidence type="ECO:0000313" key="4">
    <source>
        <dbReference type="EMBL" id="UJF32524.1"/>
    </source>
</evidence>
<dbReference type="InterPro" id="IPR008979">
    <property type="entry name" value="Galactose-bd-like_sf"/>
</dbReference>
<feature type="domain" description="CBM6" evidence="3">
    <location>
        <begin position="186"/>
        <end position="311"/>
    </location>
</feature>
<proteinExistence type="predicted"/>
<dbReference type="InterPro" id="IPR000421">
    <property type="entry name" value="FA58C"/>
</dbReference>
<evidence type="ECO:0000259" key="2">
    <source>
        <dbReference type="PROSITE" id="PS50022"/>
    </source>
</evidence>
<feature type="domain" description="F5/8 type C" evidence="2">
    <location>
        <begin position="33"/>
        <end position="173"/>
    </location>
</feature>
<dbReference type="PROSITE" id="PS50022">
    <property type="entry name" value="FA58C_3"/>
    <property type="match status" value="1"/>
</dbReference>
<evidence type="ECO:0000313" key="5">
    <source>
        <dbReference type="Proteomes" id="UP001649230"/>
    </source>
</evidence>
<dbReference type="InterPro" id="IPR005084">
    <property type="entry name" value="CBM6"/>
</dbReference>
<feature type="region of interest" description="Disordered" evidence="1">
    <location>
        <begin position="311"/>
        <end position="331"/>
    </location>
</feature>
<dbReference type="PROSITE" id="PS51175">
    <property type="entry name" value="CBM6"/>
    <property type="match status" value="1"/>
</dbReference>